<dbReference type="RefSeq" id="WP_025057594.1">
    <property type="nucleotide sequence ID" value="NZ_JAMC01000014.1"/>
</dbReference>
<feature type="signal peptide" evidence="1">
    <location>
        <begin position="1"/>
        <end position="19"/>
    </location>
</feature>
<evidence type="ECO:0000313" key="2">
    <source>
        <dbReference type="EMBL" id="KEJ87824.1"/>
    </source>
</evidence>
<organism evidence="2 3">
    <name type="scientific">Sulfitobacter donghicola DSW-25 = KCTC 12864 = JCM 14565</name>
    <dbReference type="NCBI Taxonomy" id="1300350"/>
    <lineage>
        <taxon>Bacteria</taxon>
        <taxon>Pseudomonadati</taxon>
        <taxon>Pseudomonadota</taxon>
        <taxon>Alphaproteobacteria</taxon>
        <taxon>Rhodobacterales</taxon>
        <taxon>Roseobacteraceae</taxon>
        <taxon>Sulfitobacter</taxon>
    </lineage>
</organism>
<reference evidence="2 3" key="1">
    <citation type="submission" date="2014-01" db="EMBL/GenBank/DDBJ databases">
        <title>Sulfitobacter donghicola JCM 14565 Genome Sequencing.</title>
        <authorList>
            <person name="Lai Q."/>
            <person name="Hong Z."/>
        </authorList>
    </citation>
    <scope>NUCLEOTIDE SEQUENCE [LARGE SCALE GENOMIC DNA]</scope>
    <source>
        <strain evidence="2 3">JCM 14565</strain>
    </source>
</reference>
<keyword evidence="3" id="KW-1185">Reference proteome</keyword>
<accession>A0A073IDK0</accession>
<protein>
    <submittedName>
        <fullName evidence="2">Uncharacterized protein</fullName>
    </submittedName>
</protein>
<evidence type="ECO:0000256" key="1">
    <source>
        <dbReference type="SAM" id="SignalP"/>
    </source>
</evidence>
<name>A0A073IDK0_9RHOB</name>
<comment type="caution">
    <text evidence="2">The sequence shown here is derived from an EMBL/GenBank/DDBJ whole genome shotgun (WGS) entry which is preliminary data.</text>
</comment>
<feature type="chain" id="PRO_5001691108" evidence="1">
    <location>
        <begin position="20"/>
        <end position="248"/>
    </location>
</feature>
<dbReference type="EMBL" id="JAMC01000014">
    <property type="protein sequence ID" value="KEJ87824.1"/>
    <property type="molecule type" value="Genomic_DNA"/>
</dbReference>
<proteinExistence type="predicted"/>
<dbReference type="AlphaFoldDB" id="A0A073IDK0"/>
<dbReference type="Proteomes" id="UP000027734">
    <property type="component" value="Unassembled WGS sequence"/>
</dbReference>
<sequence length="248" mass="26766">MKKNTLATFLASAASTVVAASVSAQSYEPRYIISEDDMQDLEGIFNALPIQQRSELSRAMVEKTTLLGVPLCPPDLPTSGPLVPAPDPTIATTVLPDEVPDSPIVPLNPSTPVDPSSPLPASDPTIALTLVSPEVLPEWPGVPNEPIVIDPSTGPRPEIVDWIVSKYGVASADPDDPEDPPEAFVEIGTPPETWAEWQPAPEAEQFDFNDSTVRMKFSNGFQTRTDVNQFLSQDEVQLAFQRFVCGSD</sequence>
<evidence type="ECO:0000313" key="3">
    <source>
        <dbReference type="Proteomes" id="UP000027734"/>
    </source>
</evidence>
<gene>
    <name evidence="2" type="ORF">DSW25_04915</name>
</gene>
<keyword evidence="1" id="KW-0732">Signal</keyword>